<keyword evidence="4 7" id="KW-0479">Metal-binding</keyword>
<feature type="binding site" evidence="7">
    <location>
        <position position="68"/>
    </location>
    <ligand>
        <name>Zn(2+)</name>
        <dbReference type="ChEBI" id="CHEBI:29105"/>
        <label>1</label>
    </ligand>
</feature>
<protein>
    <recommendedName>
        <fullName evidence="7">DNA-directed RNA polymerase subunit beta'</fullName>
        <shortName evidence="7">RNAP subunit beta'</shortName>
        <ecNumber evidence="7">2.7.7.6</ecNumber>
    </recommendedName>
    <alternativeName>
        <fullName evidence="7">RNA polymerase subunit beta'</fullName>
    </alternativeName>
    <alternativeName>
        <fullName evidence="7">Transcriptase subunit beta'</fullName>
    </alternativeName>
</protein>
<dbReference type="GO" id="GO:0003899">
    <property type="term" value="F:DNA-directed RNA polymerase activity"/>
    <property type="evidence" value="ECO:0007669"/>
    <property type="project" value="UniProtKB-UniRule"/>
</dbReference>
<dbReference type="InterPro" id="IPR007083">
    <property type="entry name" value="RNA_pol_Rpb1_4"/>
</dbReference>
<name>A0A420ZE99_UNCK3</name>
<dbReference type="HAMAP" id="MF_01322">
    <property type="entry name" value="RNApol_bact_RpoC"/>
    <property type="match status" value="1"/>
</dbReference>
<feature type="binding site" evidence="7">
    <location>
        <position position="918"/>
    </location>
    <ligand>
        <name>Zn(2+)</name>
        <dbReference type="ChEBI" id="CHEBI:29105"/>
        <label>2</label>
    </ligand>
</feature>
<evidence type="ECO:0000256" key="9">
    <source>
        <dbReference type="SAM" id="Coils"/>
    </source>
</evidence>
<feature type="binding site" evidence="7">
    <location>
        <position position="511"/>
    </location>
    <ligand>
        <name>Mg(2+)</name>
        <dbReference type="ChEBI" id="CHEBI:18420"/>
    </ligand>
</feature>
<evidence type="ECO:0000313" key="11">
    <source>
        <dbReference type="EMBL" id="RLC37932.1"/>
    </source>
</evidence>
<dbReference type="SUPFAM" id="SSF64484">
    <property type="entry name" value="beta and beta-prime subunits of DNA dependent RNA-polymerase"/>
    <property type="match status" value="1"/>
</dbReference>
<dbReference type="InterPro" id="IPR012754">
    <property type="entry name" value="DNA-dir_RpoC_beta_prime_bact"/>
</dbReference>
<feature type="binding site" evidence="7">
    <location>
        <position position="908"/>
    </location>
    <ligand>
        <name>Zn(2+)</name>
        <dbReference type="ChEBI" id="CHEBI:29105"/>
        <label>2</label>
    </ligand>
</feature>
<keyword evidence="7" id="KW-0862">Zinc</keyword>
<dbReference type="Gene3D" id="1.10.1790.20">
    <property type="match status" value="2"/>
</dbReference>
<dbReference type="GO" id="GO:0008270">
    <property type="term" value="F:zinc ion binding"/>
    <property type="evidence" value="ECO:0007669"/>
    <property type="project" value="UniProtKB-UniRule"/>
</dbReference>
<feature type="binding site" evidence="7">
    <location>
        <position position="513"/>
    </location>
    <ligand>
        <name>Mg(2+)</name>
        <dbReference type="ChEBI" id="CHEBI:18420"/>
    </ligand>
</feature>
<dbReference type="AlphaFoldDB" id="A0A420ZE99"/>
<dbReference type="PANTHER" id="PTHR19376:SF54">
    <property type="entry name" value="DNA-DIRECTED RNA POLYMERASE SUBUNIT BETA"/>
    <property type="match status" value="1"/>
</dbReference>
<accession>A0A420ZE99</accession>
<keyword evidence="5 7" id="KW-0804">Transcription</keyword>
<dbReference type="Pfam" id="PF04998">
    <property type="entry name" value="RNA_pol_Rpb1_5"/>
    <property type="match status" value="1"/>
</dbReference>
<feature type="binding site" evidence="7">
    <location>
        <position position="836"/>
    </location>
    <ligand>
        <name>Zn(2+)</name>
        <dbReference type="ChEBI" id="CHEBI:29105"/>
        <label>2</label>
    </ligand>
</feature>
<dbReference type="EC" id="2.7.7.6" evidence="7"/>
<keyword evidence="2 7" id="KW-0808">Transferase</keyword>
<evidence type="ECO:0000259" key="10">
    <source>
        <dbReference type="SMART" id="SM00663"/>
    </source>
</evidence>
<gene>
    <name evidence="7 11" type="primary">rpoC</name>
    <name evidence="11" type="ORF">DRH29_00770</name>
</gene>
<dbReference type="InterPro" id="IPR006592">
    <property type="entry name" value="RNA_pol_N"/>
</dbReference>
<comment type="catalytic activity">
    <reaction evidence="6 7 8">
        <text>RNA(n) + a ribonucleoside 5'-triphosphate = RNA(n+1) + diphosphate</text>
        <dbReference type="Rhea" id="RHEA:21248"/>
        <dbReference type="Rhea" id="RHEA-COMP:14527"/>
        <dbReference type="Rhea" id="RHEA-COMP:17342"/>
        <dbReference type="ChEBI" id="CHEBI:33019"/>
        <dbReference type="ChEBI" id="CHEBI:61557"/>
        <dbReference type="ChEBI" id="CHEBI:140395"/>
        <dbReference type="EC" id="2.7.7.6"/>
    </reaction>
</comment>
<dbReference type="InterPro" id="IPR000722">
    <property type="entry name" value="RNA_pol_asu"/>
</dbReference>
<dbReference type="GO" id="GO:0000287">
    <property type="term" value="F:magnesium ion binding"/>
    <property type="evidence" value="ECO:0007669"/>
    <property type="project" value="UniProtKB-UniRule"/>
</dbReference>
<dbReference type="PANTHER" id="PTHR19376">
    <property type="entry name" value="DNA-DIRECTED RNA POLYMERASE"/>
    <property type="match status" value="1"/>
</dbReference>
<evidence type="ECO:0000256" key="6">
    <source>
        <dbReference type="ARBA" id="ARBA00048552"/>
    </source>
</evidence>
<evidence type="ECO:0000256" key="4">
    <source>
        <dbReference type="ARBA" id="ARBA00022723"/>
    </source>
</evidence>
<dbReference type="Gene3D" id="4.10.860.120">
    <property type="entry name" value="RNA polymerase II, clamp domain"/>
    <property type="match status" value="1"/>
</dbReference>
<comment type="caution">
    <text evidence="11">The sequence shown here is derived from an EMBL/GenBank/DDBJ whole genome shotgun (WGS) entry which is preliminary data.</text>
</comment>
<dbReference type="InterPro" id="IPR007080">
    <property type="entry name" value="RNA_pol_Rpb1_1"/>
</dbReference>
<sequence>MLKAKTSEAQNDFLAVRIGLASPEQILSWSHGEVTKPETINYRTLRPEKEGLFDERIFGPTKDWECYCGKYKKIRYKGIVCDKCGVEVTRSLVRRERMGHIQLSTPVSHIWYLRGTPSRLGLVLDVPARKLESVIYFAAYIVNSVDENMRAEALRQLEQEYKSHVKNIKNEYKQKKTISAAELEEKLIKLKAAYQTATSEVKDLKVKKIISEHEYRDLSLKYGQVFKAGIGAEAIYQMIKDIDLDEEDKKIRTLLKKATGQKYKRLQKRLRLIEGFIRAKLHPSWMLITVLPVIPPDLRPMVQLDGGRFATSDLNDLYRRVINRNNRLKKLINIGAPEVITRNEKRMLQEAVDALFDITARETSATTNVKRQLKSLSDLLKGKQGRFRQNLLGKRVDYSGRSVIVVGPTLKLDECGIPKPIALELFKPFVIAKLLADGLVHNVKTAGKMVEKEVDEVWDALEHVINKYYVLLNRAPTLHRLGIQAFRPVLVEGNAIQLQPLSCAAFNADFDGDQMAVHLPLSEFAQREAKEIMLSTNNLLKPSTGEPIVIPNNDMVLGCYFLTLLKESTEGDKKRYFVDHNEAALAYSLGKLELHEPIHISINGEIIRTTFGRLLFNEVVPEELGFVNKAADKKTLKEIINASYRLLGREKTVKLVNGIKDIGFHYATISGATFGAGDLQAPQAKNNLIKATDKKVDDIKAQFKEGLITADERRRLVTDLWEKTKQEIEQLICSESMQDIFNPVTMMVASKARGSLEQFNQMVGIVGTKVNATGVKLELPVKSNYKEGLSSLEYFLSTHGARKGLSDTALRTSDAGYLTRRLVDVCQDIVVAEEDCKTELGIFIEHDPDNLLSDPLSKRIEGRFAAVDVKSPSGKVLVKAGEYITEDLAHKIEKAGLTRVKVRSMITCKAPWGICQKCYGQDLATGQLVKLGEAVGIVAAQSIGEPGTQLTMRTFHTGGVASTTDITQGLPRVEELFEARRPKTPAIVSPGNGTVHIMEVGNKKFIRLEVKEDSRIAISFDVGAKIKVKHNDKVKKGDVIFVADDKDKTEYKAPASGVIEIQNNDLVLHCVKSEVYEYPITKRTFLRVKDGDKIKKGQQITEGQLDPHELMVLKGAEATQAYVTSEVQNIYAMQGQNINDKHIEAVVRQMFSKYRIDKEGDSPWVAGEMVDRLRLEKAAAELVKNHKRPPSATQLLLGISKAALNTESFLSAASFQETTRVLVDAAVSGKVDFLRGLKENVIVGRLIPAGTGFATRQIHKLDTTR</sequence>
<evidence type="ECO:0000256" key="1">
    <source>
        <dbReference type="ARBA" id="ARBA00022478"/>
    </source>
</evidence>
<dbReference type="Proteomes" id="UP000281261">
    <property type="component" value="Unassembled WGS sequence"/>
</dbReference>
<keyword evidence="3 7" id="KW-0548">Nucleotidyltransferase</keyword>
<reference evidence="11 12" key="1">
    <citation type="submission" date="2018-06" db="EMBL/GenBank/DDBJ databases">
        <title>Extensive metabolic versatility and redundancy in microbially diverse, dynamic hydrothermal sediments.</title>
        <authorList>
            <person name="Dombrowski N."/>
            <person name="Teske A."/>
            <person name="Baker B.J."/>
        </authorList>
    </citation>
    <scope>NUCLEOTIDE SEQUENCE [LARGE SCALE GENOMIC DNA]</scope>
    <source>
        <strain evidence="11">B79_G16</strain>
    </source>
</reference>
<comment type="cofactor">
    <cofactor evidence="7">
        <name>Zn(2+)</name>
        <dbReference type="ChEBI" id="CHEBI:29105"/>
    </cofactor>
    <text evidence="7">Binds 2 Zn(2+) ions per subunit.</text>
</comment>
<dbReference type="Gene3D" id="2.40.40.20">
    <property type="match status" value="1"/>
</dbReference>
<dbReference type="NCBIfam" id="TIGR02386">
    <property type="entry name" value="rpoC_TIGR"/>
    <property type="match status" value="1"/>
</dbReference>
<comment type="similarity">
    <text evidence="7 8">Belongs to the RNA polymerase beta' chain family.</text>
</comment>
<dbReference type="InterPro" id="IPR044893">
    <property type="entry name" value="RNA_pol_Rpb1_clamp_domain"/>
</dbReference>
<dbReference type="Pfam" id="PF04983">
    <property type="entry name" value="RNA_pol_Rpb1_3"/>
    <property type="match status" value="1"/>
</dbReference>
<dbReference type="Gene3D" id="1.10.150.390">
    <property type="match status" value="1"/>
</dbReference>
<dbReference type="GO" id="GO:0003677">
    <property type="term" value="F:DNA binding"/>
    <property type="evidence" value="ECO:0007669"/>
    <property type="project" value="UniProtKB-UniRule"/>
</dbReference>
<dbReference type="InterPro" id="IPR042102">
    <property type="entry name" value="RNA_pol_Rpb1_3_sf"/>
</dbReference>
<dbReference type="CDD" id="cd02655">
    <property type="entry name" value="RNAP_beta'_C"/>
    <property type="match status" value="1"/>
</dbReference>
<dbReference type="InterPro" id="IPR038120">
    <property type="entry name" value="Rpb1_funnel_sf"/>
</dbReference>
<organism evidence="11 12">
    <name type="scientific">candidate division Kazan bacterium</name>
    <dbReference type="NCBI Taxonomy" id="2202143"/>
    <lineage>
        <taxon>Bacteria</taxon>
        <taxon>Bacteria division Kazan-3B-28</taxon>
    </lineage>
</organism>
<evidence type="ECO:0000256" key="8">
    <source>
        <dbReference type="RuleBase" id="RU004279"/>
    </source>
</evidence>
<feature type="coiled-coil region" evidence="9">
    <location>
        <begin position="151"/>
        <end position="207"/>
    </location>
</feature>
<dbReference type="SMART" id="SM00663">
    <property type="entry name" value="RPOLA_N"/>
    <property type="match status" value="1"/>
</dbReference>
<feature type="binding site" evidence="7">
    <location>
        <position position="81"/>
    </location>
    <ligand>
        <name>Zn(2+)</name>
        <dbReference type="ChEBI" id="CHEBI:29105"/>
        <label>1</label>
    </ligand>
</feature>
<dbReference type="Gene3D" id="1.10.274.100">
    <property type="entry name" value="RNA polymerase Rpb1, domain 3"/>
    <property type="match status" value="2"/>
</dbReference>
<comment type="cofactor">
    <cofactor evidence="7">
        <name>Mg(2+)</name>
        <dbReference type="ChEBI" id="CHEBI:18420"/>
    </cofactor>
    <text evidence="7">Binds 1 Mg(2+) ion per subunit.</text>
</comment>
<proteinExistence type="inferred from homology"/>
<evidence type="ECO:0000256" key="2">
    <source>
        <dbReference type="ARBA" id="ARBA00022679"/>
    </source>
</evidence>
<feature type="domain" description="RNA polymerase N-terminal" evidence="10">
    <location>
        <begin position="284"/>
        <end position="563"/>
    </location>
</feature>
<comment type="function">
    <text evidence="7 8">DNA-dependent RNA polymerase catalyzes the transcription of DNA into RNA using the four ribonucleoside triphosphates as substrates.</text>
</comment>
<feature type="binding site" evidence="7">
    <location>
        <position position="915"/>
    </location>
    <ligand>
        <name>Zn(2+)</name>
        <dbReference type="ChEBI" id="CHEBI:29105"/>
        <label>2</label>
    </ligand>
</feature>
<evidence type="ECO:0000256" key="5">
    <source>
        <dbReference type="ARBA" id="ARBA00023163"/>
    </source>
</evidence>
<comment type="subunit">
    <text evidence="7">The RNAP catalytic core consists of 2 alpha, 1 beta, 1 beta' and 1 omega subunit. When a sigma factor is associated with the core the holoenzyme is formed, which can initiate transcription.</text>
</comment>
<evidence type="ECO:0000256" key="3">
    <source>
        <dbReference type="ARBA" id="ARBA00022695"/>
    </source>
</evidence>
<dbReference type="EMBL" id="QMNG01000001">
    <property type="protein sequence ID" value="RLC37932.1"/>
    <property type="molecule type" value="Genomic_DNA"/>
</dbReference>
<dbReference type="CDD" id="cd01609">
    <property type="entry name" value="RNAP_beta'_N"/>
    <property type="match status" value="1"/>
</dbReference>
<feature type="binding site" evidence="7">
    <location>
        <position position="509"/>
    </location>
    <ligand>
        <name>Mg(2+)</name>
        <dbReference type="ChEBI" id="CHEBI:18420"/>
    </ligand>
</feature>
<feature type="binding site" evidence="7">
    <location>
        <position position="84"/>
    </location>
    <ligand>
        <name>Zn(2+)</name>
        <dbReference type="ChEBI" id="CHEBI:29105"/>
        <label>1</label>
    </ligand>
</feature>
<dbReference type="InterPro" id="IPR007066">
    <property type="entry name" value="RNA_pol_Rpb1_3"/>
</dbReference>
<keyword evidence="1 7" id="KW-0240">DNA-directed RNA polymerase</keyword>
<dbReference type="Pfam" id="PF04997">
    <property type="entry name" value="RNA_pol_Rpb1_1"/>
    <property type="match status" value="1"/>
</dbReference>
<evidence type="ECO:0000313" key="12">
    <source>
        <dbReference type="Proteomes" id="UP000281261"/>
    </source>
</evidence>
<dbReference type="InterPro" id="IPR007081">
    <property type="entry name" value="RNA_pol_Rpb1_5"/>
</dbReference>
<keyword evidence="9" id="KW-0175">Coiled coil</keyword>
<dbReference type="Pfam" id="PF00623">
    <property type="entry name" value="RNA_pol_Rpb1_2"/>
    <property type="match status" value="1"/>
</dbReference>
<dbReference type="GO" id="GO:0006351">
    <property type="term" value="P:DNA-templated transcription"/>
    <property type="evidence" value="ECO:0007669"/>
    <property type="project" value="UniProtKB-UniRule"/>
</dbReference>
<dbReference type="Pfam" id="PF05000">
    <property type="entry name" value="RNA_pol_Rpb1_4"/>
    <property type="match status" value="1"/>
</dbReference>
<dbReference type="GO" id="GO:0000428">
    <property type="term" value="C:DNA-directed RNA polymerase complex"/>
    <property type="evidence" value="ECO:0007669"/>
    <property type="project" value="UniProtKB-KW"/>
</dbReference>
<evidence type="ECO:0000256" key="7">
    <source>
        <dbReference type="HAMAP-Rule" id="MF_01322"/>
    </source>
</evidence>
<keyword evidence="7" id="KW-0460">Magnesium</keyword>
<dbReference type="Gene3D" id="2.40.50.100">
    <property type="match status" value="2"/>
</dbReference>
<dbReference type="InterPro" id="IPR045867">
    <property type="entry name" value="DNA-dir_RpoC_beta_prime"/>
</dbReference>
<feature type="binding site" evidence="7">
    <location>
        <position position="66"/>
    </location>
    <ligand>
        <name>Zn(2+)</name>
        <dbReference type="ChEBI" id="CHEBI:29105"/>
        <label>1</label>
    </ligand>
</feature>
<dbReference type="Gene3D" id="1.10.132.30">
    <property type="match status" value="1"/>
</dbReference>
<dbReference type="Gene3D" id="1.10.40.90">
    <property type="match status" value="1"/>
</dbReference>